<gene>
    <name evidence="1" type="ORF">LMS43_04905</name>
</gene>
<dbReference type="InterPro" id="IPR021332">
    <property type="entry name" value="DUF2944"/>
</dbReference>
<reference evidence="1" key="1">
    <citation type="submission" date="2021-11" db="EMBL/GenBank/DDBJ databases">
        <title>Draft genome sequence of Alcaligenes endophyticus type strain CCUG 75668T.</title>
        <authorList>
            <person name="Salva-Serra F."/>
            <person name="Duran R.E."/>
            <person name="Seeger M."/>
            <person name="Moore E.R.B."/>
            <person name="Jaen-Luchoro D."/>
        </authorList>
    </citation>
    <scope>NUCLEOTIDE SEQUENCE</scope>
    <source>
        <strain evidence="1">CCUG 75668</strain>
    </source>
</reference>
<dbReference type="Pfam" id="PF11161">
    <property type="entry name" value="DUF2944"/>
    <property type="match status" value="1"/>
</dbReference>
<dbReference type="EMBL" id="JAJHNU010000001">
    <property type="protein sequence ID" value="MDN4120624.1"/>
    <property type="molecule type" value="Genomic_DNA"/>
</dbReference>
<name>A0ABT8EH58_9BURK</name>
<accession>A0ABT8EH58</accession>
<comment type="caution">
    <text evidence="1">The sequence shown here is derived from an EMBL/GenBank/DDBJ whole genome shotgun (WGS) entry which is preliminary data.</text>
</comment>
<proteinExistence type="predicted"/>
<evidence type="ECO:0000313" key="2">
    <source>
        <dbReference type="Proteomes" id="UP001168613"/>
    </source>
</evidence>
<sequence length="201" mass="22644">MDDRVAQALQKWPNVPHVYGYVSLCEQGCWRLHPDGQAMSLPHQAGLAIEKSTIVHFFNRHYMADEQGQWFIQNGPQRVYVRLDAAPYILRTGTEPHLIYTHNQLLVEQIHAWYVDSKGRLYASTNLGAGLVQGRDVAALLAQLHTPTGLLEDYLLNGPPYPEAGPTIFTQHYTHAAPLFFYTDDSVLLEKLAYIACPQAS</sequence>
<evidence type="ECO:0000313" key="1">
    <source>
        <dbReference type="EMBL" id="MDN4120624.1"/>
    </source>
</evidence>
<protein>
    <submittedName>
        <fullName evidence="1">DUF2946 family protein</fullName>
    </submittedName>
</protein>
<keyword evidence="2" id="KW-1185">Reference proteome</keyword>
<dbReference type="Proteomes" id="UP001168613">
    <property type="component" value="Unassembled WGS sequence"/>
</dbReference>
<dbReference type="RefSeq" id="WP_266122072.1">
    <property type="nucleotide sequence ID" value="NZ_JAJHNU010000001.1"/>
</dbReference>
<organism evidence="1 2">
    <name type="scientific">Alcaligenes endophyticus</name>
    <dbReference type="NCBI Taxonomy" id="1929088"/>
    <lineage>
        <taxon>Bacteria</taxon>
        <taxon>Pseudomonadati</taxon>
        <taxon>Pseudomonadota</taxon>
        <taxon>Betaproteobacteria</taxon>
        <taxon>Burkholderiales</taxon>
        <taxon>Alcaligenaceae</taxon>
        <taxon>Alcaligenes</taxon>
    </lineage>
</organism>